<dbReference type="InterPro" id="IPR000253">
    <property type="entry name" value="FHA_dom"/>
</dbReference>
<dbReference type="PROSITE" id="PS50174">
    <property type="entry name" value="G_PATCH"/>
    <property type="match status" value="1"/>
</dbReference>
<name>A0A131ZVL2_SARSC</name>
<sequence length="478" mass="54908">MDGETDSLSTSQKLQNRLLRAEKTIKTLENYNEELIVQIRSLNEKLNLSRQYLFKSVSSQTDLSYCDRITKRENDFDPRLSKENGSQNQNLIESEQNRYYYDFENKIYFDRSIGCYIYPESQTLYNTSNQSYYRYNARSKKYEFLCHLKDREKNFEDKIEEDTEMEEGEIDETVIDQGEKKKLLSIGPKSIDSSNDSFQMNQSNCGNGSVIESKPILRGHIESRDDEENLSKLYNHIKPCYLKVKSSTSLELGETLIITAMGGKIGQHPNCSVTIPDKTVSQIHAEINFDPVRKIYTIQDLVSRNGTIVNGVRLDPLKKNPLFNGDIIELADCCKLSVNLYHTDQEDSDANSSNILNEKMHPTNLKTSKEITKTLKRKYGLETQKSEKLRDIIDQDLYRDRALERQQTKGSDCPYEKTAAGTALNLPLTEQNKGFQLLKRMGWKCGESLGKNPNVVDSVEPIEIETNEEKYGLGYKAN</sequence>
<protein>
    <submittedName>
        <fullName evidence="1">FHA domain containing protein</fullName>
    </submittedName>
</protein>
<dbReference type="AlphaFoldDB" id="A0A131ZVL2"/>
<dbReference type="OrthoDB" id="2538319at2759"/>
<dbReference type="InterPro" id="IPR000467">
    <property type="entry name" value="G_patch_dom"/>
</dbReference>
<dbReference type="Proteomes" id="UP000616769">
    <property type="component" value="Unassembled WGS sequence"/>
</dbReference>
<dbReference type="Pfam" id="PF00498">
    <property type="entry name" value="FHA"/>
    <property type="match status" value="1"/>
</dbReference>
<evidence type="ECO:0000313" key="1">
    <source>
        <dbReference type="EMBL" id="KPM02697.1"/>
    </source>
</evidence>
<accession>A0A131ZVL2</accession>
<dbReference type="PANTHER" id="PTHR23106">
    <property type="entry name" value="ANGIOGENIC FACTOR WITH G PATCH AND FHA DOMAINS 1"/>
    <property type="match status" value="1"/>
</dbReference>
<dbReference type="VEuPathDB" id="VectorBase:SSCA004856"/>
<dbReference type="Gene3D" id="2.60.200.20">
    <property type="match status" value="1"/>
</dbReference>
<dbReference type="PROSITE" id="PS50006">
    <property type="entry name" value="FHA_DOMAIN"/>
    <property type="match status" value="1"/>
</dbReference>
<comment type="caution">
    <text evidence="1">The sequence shown here is derived from an EMBL/GenBank/DDBJ whole genome shotgun (WGS) entry which is preliminary data.</text>
</comment>
<organism evidence="1 2">
    <name type="scientific">Sarcoptes scabiei</name>
    <name type="common">Itch mite</name>
    <name type="synonym">Acarus scabiei</name>
    <dbReference type="NCBI Taxonomy" id="52283"/>
    <lineage>
        <taxon>Eukaryota</taxon>
        <taxon>Metazoa</taxon>
        <taxon>Ecdysozoa</taxon>
        <taxon>Arthropoda</taxon>
        <taxon>Chelicerata</taxon>
        <taxon>Arachnida</taxon>
        <taxon>Acari</taxon>
        <taxon>Acariformes</taxon>
        <taxon>Sarcoptiformes</taxon>
        <taxon>Astigmata</taxon>
        <taxon>Psoroptidia</taxon>
        <taxon>Sarcoptoidea</taxon>
        <taxon>Sarcoptidae</taxon>
        <taxon>Sarcoptinae</taxon>
        <taxon>Sarcoptes</taxon>
    </lineage>
</organism>
<dbReference type="EMBL" id="JXLN01002640">
    <property type="protein sequence ID" value="KPM02697.1"/>
    <property type="molecule type" value="Genomic_DNA"/>
</dbReference>
<dbReference type="SMART" id="SM00240">
    <property type="entry name" value="FHA"/>
    <property type="match status" value="1"/>
</dbReference>
<gene>
    <name evidence="1" type="ORF">QR98_0011150</name>
</gene>
<dbReference type="PANTHER" id="PTHR23106:SF24">
    <property type="entry name" value="ANGIOGENIC FACTOR WITH G PATCH AND FHA DOMAINS 1"/>
    <property type="match status" value="1"/>
</dbReference>
<dbReference type="InterPro" id="IPR053027">
    <property type="entry name" value="AGGF1"/>
</dbReference>
<evidence type="ECO:0000313" key="2">
    <source>
        <dbReference type="Proteomes" id="UP000616769"/>
    </source>
</evidence>
<proteinExistence type="predicted"/>
<dbReference type="InterPro" id="IPR008984">
    <property type="entry name" value="SMAD_FHA_dom_sf"/>
</dbReference>
<dbReference type="SMART" id="SM00443">
    <property type="entry name" value="G_patch"/>
    <property type="match status" value="1"/>
</dbReference>
<dbReference type="GO" id="GO:0003676">
    <property type="term" value="F:nucleic acid binding"/>
    <property type="evidence" value="ECO:0007669"/>
    <property type="project" value="InterPro"/>
</dbReference>
<dbReference type="Pfam" id="PF01585">
    <property type="entry name" value="G-patch"/>
    <property type="match status" value="1"/>
</dbReference>
<reference evidence="1 2" key="1">
    <citation type="journal article" date="2015" name="Parasit. Vectors">
        <title>Draft genome of the scabies mite.</title>
        <authorList>
            <person name="Rider S.D.Jr."/>
            <person name="Morgan M.S."/>
            <person name="Arlian L.G."/>
        </authorList>
    </citation>
    <scope>NUCLEOTIDE SEQUENCE [LARGE SCALE GENOMIC DNA]</scope>
    <source>
        <strain evidence="1">Arlian Lab</strain>
    </source>
</reference>
<dbReference type="SUPFAM" id="SSF49879">
    <property type="entry name" value="SMAD/FHA domain"/>
    <property type="match status" value="1"/>
</dbReference>